<reference evidence="2 3" key="1">
    <citation type="submission" date="2008-05" db="EMBL/GenBank/DDBJ databases">
        <authorList>
            <person name="Vogelsberger A.M."/>
            <person name="Jacobs-Sera D."/>
            <person name="Hendrix R.W."/>
            <person name="Hatfull G.F."/>
        </authorList>
    </citation>
    <scope>NUCLEOTIDE SEQUENCE [LARGE SCALE GENOMIC DNA]</scope>
    <source>
        <strain evidence="2 3">Pukovnik</strain>
    </source>
</reference>
<dbReference type="KEGG" id="vg:6417661"/>
<protein>
    <submittedName>
        <fullName evidence="2">Uncharacterized protein</fullName>
    </submittedName>
</protein>
<proteinExistence type="predicted"/>
<dbReference type="Proteomes" id="UP000001211">
    <property type="component" value="Segment"/>
</dbReference>
<dbReference type="RefSeq" id="YP_001994892.1">
    <property type="nucleotide sequence ID" value="NC_011023.1"/>
</dbReference>
<dbReference type="EMBL" id="EU744250">
    <property type="protein sequence ID" value="ACE80001.1"/>
    <property type="molecule type" value="Genomic_DNA"/>
</dbReference>
<organism evidence="2 3">
    <name type="scientific">Mycobacterium phage Pukovnik</name>
    <dbReference type="NCBI Taxonomy" id="2914013"/>
    <lineage>
        <taxon>Viruses</taxon>
        <taxon>Duplodnaviria</taxon>
        <taxon>Heunggongvirae</taxon>
        <taxon>Uroviricota</taxon>
        <taxon>Caudoviricetes</taxon>
        <taxon>Pukovnikvirus</taxon>
        <taxon>Pukovnikvirus pukovnik</taxon>
    </lineage>
</organism>
<keyword evidence="3" id="KW-1185">Reference proteome</keyword>
<gene>
    <name evidence="2" type="primary">75</name>
    <name evidence="2" type="ORF">Pukovnik_75</name>
</gene>
<dbReference type="GeneID" id="6417661"/>
<evidence type="ECO:0000256" key="1">
    <source>
        <dbReference type="SAM" id="MobiDB-lite"/>
    </source>
</evidence>
<accession>B3VGM4</accession>
<name>B3VGM4_9CAUD</name>
<feature type="region of interest" description="Disordered" evidence="1">
    <location>
        <begin position="60"/>
        <end position="80"/>
    </location>
</feature>
<dbReference type="OrthoDB" id="20163at10239"/>
<sequence length="80" mass="8440">MNKYIAAALVAAGAAIGAFVVAPRAEAAPAFCAKHSDSYYIHACANGRGGWGWVEISDTQEEYKSPSGGSQEPPRVRDKN</sequence>
<evidence type="ECO:0000313" key="3">
    <source>
        <dbReference type="Proteomes" id="UP000001211"/>
    </source>
</evidence>
<evidence type="ECO:0000313" key="2">
    <source>
        <dbReference type="EMBL" id="ACE80001.1"/>
    </source>
</evidence>